<comment type="caution">
    <text evidence="2">The sequence shown here is derived from an EMBL/GenBank/DDBJ whole genome shotgun (WGS) entry which is preliminary data.</text>
</comment>
<evidence type="ECO:0000256" key="1">
    <source>
        <dbReference type="SAM" id="Phobius"/>
    </source>
</evidence>
<name>A0AAV4TMI1_CAEEX</name>
<gene>
    <name evidence="2" type="ORF">CEXT_25071</name>
</gene>
<organism evidence="2 3">
    <name type="scientific">Caerostris extrusa</name>
    <name type="common">Bark spider</name>
    <name type="synonym">Caerostris bankana</name>
    <dbReference type="NCBI Taxonomy" id="172846"/>
    <lineage>
        <taxon>Eukaryota</taxon>
        <taxon>Metazoa</taxon>
        <taxon>Ecdysozoa</taxon>
        <taxon>Arthropoda</taxon>
        <taxon>Chelicerata</taxon>
        <taxon>Arachnida</taxon>
        <taxon>Araneae</taxon>
        <taxon>Araneomorphae</taxon>
        <taxon>Entelegynae</taxon>
        <taxon>Araneoidea</taxon>
        <taxon>Araneidae</taxon>
        <taxon>Caerostris</taxon>
    </lineage>
</organism>
<dbReference type="EMBL" id="BPLR01011361">
    <property type="protein sequence ID" value="GIY46055.1"/>
    <property type="molecule type" value="Genomic_DNA"/>
</dbReference>
<evidence type="ECO:0000313" key="2">
    <source>
        <dbReference type="EMBL" id="GIY46055.1"/>
    </source>
</evidence>
<dbReference type="Proteomes" id="UP001054945">
    <property type="component" value="Unassembled WGS sequence"/>
</dbReference>
<keyword evidence="1" id="KW-1133">Transmembrane helix</keyword>
<sequence length="113" mass="12433">MAKQPQKNAQAQFYFFTSPTQLTDAGADSLGLSLLYLRARALDEAAQTGTVCSPMAVGSQKIADMGCEEQAHCMSKLQTMYQGHRKLLSCITLQGIANTSVIFILMEKKHLKY</sequence>
<evidence type="ECO:0000313" key="3">
    <source>
        <dbReference type="Proteomes" id="UP001054945"/>
    </source>
</evidence>
<reference evidence="2 3" key="1">
    <citation type="submission" date="2021-06" db="EMBL/GenBank/DDBJ databases">
        <title>Caerostris extrusa draft genome.</title>
        <authorList>
            <person name="Kono N."/>
            <person name="Arakawa K."/>
        </authorList>
    </citation>
    <scope>NUCLEOTIDE SEQUENCE [LARGE SCALE GENOMIC DNA]</scope>
</reference>
<keyword evidence="1" id="KW-0472">Membrane</keyword>
<keyword evidence="3" id="KW-1185">Reference proteome</keyword>
<proteinExistence type="predicted"/>
<feature type="transmembrane region" description="Helical" evidence="1">
    <location>
        <begin position="87"/>
        <end position="106"/>
    </location>
</feature>
<protein>
    <submittedName>
        <fullName evidence="2">Uncharacterized protein</fullName>
    </submittedName>
</protein>
<accession>A0AAV4TMI1</accession>
<dbReference type="AlphaFoldDB" id="A0AAV4TMI1"/>
<keyword evidence="1" id="KW-0812">Transmembrane</keyword>